<dbReference type="AlphaFoldDB" id="A0A150LUD2"/>
<accession>A0A150LUD2</accession>
<feature type="domain" description="Acyltransferase 3" evidence="4">
    <location>
        <begin position="7"/>
        <end position="319"/>
    </location>
</feature>
<comment type="similarity">
    <text evidence="2">Belongs to the acyltransferase 3 family.</text>
</comment>
<proteinExistence type="inferred from homology"/>
<feature type="transmembrane region" description="Helical" evidence="3">
    <location>
        <begin position="194"/>
        <end position="215"/>
    </location>
</feature>
<dbReference type="OrthoDB" id="6623990at2"/>
<keyword evidence="3" id="KW-0472">Membrane</keyword>
<keyword evidence="3" id="KW-0812">Transmembrane</keyword>
<evidence type="ECO:0000259" key="4">
    <source>
        <dbReference type="Pfam" id="PF01757"/>
    </source>
</evidence>
<feature type="transmembrane region" description="Helical" evidence="3">
    <location>
        <begin position="165"/>
        <end position="182"/>
    </location>
</feature>
<comment type="subcellular location">
    <subcellularLocation>
        <location evidence="1">Membrane</location>
    </subcellularLocation>
</comment>
<dbReference type="InterPro" id="IPR002656">
    <property type="entry name" value="Acyl_transf_3_dom"/>
</dbReference>
<dbReference type="STRING" id="301148.B4135_2677"/>
<name>A0A150LUD2_9BACI</name>
<evidence type="ECO:0000256" key="2">
    <source>
        <dbReference type="ARBA" id="ARBA00007400"/>
    </source>
</evidence>
<dbReference type="InterPro" id="IPR052734">
    <property type="entry name" value="Nod_factor_acetyltransferase"/>
</dbReference>
<protein>
    <recommendedName>
        <fullName evidence="4">Acyltransferase 3 domain-containing protein</fullName>
    </recommendedName>
</protein>
<feature type="transmembrane region" description="Helical" evidence="3">
    <location>
        <begin position="110"/>
        <end position="130"/>
    </location>
</feature>
<feature type="transmembrane region" description="Helical" evidence="3">
    <location>
        <begin position="72"/>
        <end position="90"/>
    </location>
</feature>
<sequence length="346" mass="41050">MSSNRIPWFDNVKGIMIFLVVFGHLISTFKKIPGNEPVLYIYNVIYVFHMPLFVMISGYFYRDGKYKKVIQFLFLFFLWHLINGMFVNFIEERKPVVIDPGHRLFEVFDPYWTMWYLLGMIFWYMITPYITRLRYPLVYAIVFAFLLSYSADVTGWFALRKLANFYPYFLIGYYLAQKNLLNRLKENLRKRQKGVLSLPLLVLLSFLAGMVYLTAEYPKITDLLLLDQSYRHFSWPFYQGAFYQLLFYGLSGAVSLSILLMTPEKKKLFLFHTFGLFSLNIYLLHTFFVRVFRLTVPETVYANAWLLILVSCILSFLICGFSSHRLVRKLTGPFIKPDLKFLFKAE</sequence>
<gene>
    <name evidence="5" type="ORF">B4135_2677</name>
</gene>
<dbReference type="PANTHER" id="PTHR37312">
    <property type="entry name" value="MEMBRANE-BOUND ACYLTRANSFERASE YKRP-RELATED"/>
    <property type="match status" value="1"/>
</dbReference>
<evidence type="ECO:0000313" key="6">
    <source>
        <dbReference type="Proteomes" id="UP000075683"/>
    </source>
</evidence>
<dbReference type="RefSeq" id="WP_153017654.1">
    <property type="nucleotide sequence ID" value="NZ_LQYT01000066.1"/>
</dbReference>
<comment type="caution">
    <text evidence="5">The sequence shown here is derived from an EMBL/GenBank/DDBJ whole genome shotgun (WGS) entry which is preliminary data.</text>
</comment>
<feature type="transmembrane region" description="Helical" evidence="3">
    <location>
        <begin position="300"/>
        <end position="321"/>
    </location>
</feature>
<evidence type="ECO:0000256" key="3">
    <source>
        <dbReference type="SAM" id="Phobius"/>
    </source>
</evidence>
<dbReference type="Pfam" id="PF01757">
    <property type="entry name" value="Acyl_transf_3"/>
    <property type="match status" value="1"/>
</dbReference>
<dbReference type="Proteomes" id="UP000075683">
    <property type="component" value="Unassembled WGS sequence"/>
</dbReference>
<feature type="transmembrane region" description="Helical" evidence="3">
    <location>
        <begin position="137"/>
        <end position="159"/>
    </location>
</feature>
<reference evidence="5 6" key="1">
    <citation type="submission" date="2016-01" db="EMBL/GenBank/DDBJ databases">
        <title>Draft Genome Sequences of Seven Thermophilic Sporeformers Isolated from Foods.</title>
        <authorList>
            <person name="Berendsen E.M."/>
            <person name="Wells-Bennik M.H."/>
            <person name="Krawcyk A.O."/>
            <person name="De Jong A."/>
            <person name="Holsappel S."/>
            <person name="Eijlander R.T."/>
            <person name="Kuipers O.P."/>
        </authorList>
    </citation>
    <scope>NUCLEOTIDE SEQUENCE [LARGE SCALE GENOMIC DNA]</scope>
    <source>
        <strain evidence="5 6">B4135</strain>
    </source>
</reference>
<dbReference type="GO" id="GO:0016747">
    <property type="term" value="F:acyltransferase activity, transferring groups other than amino-acyl groups"/>
    <property type="evidence" value="ECO:0007669"/>
    <property type="project" value="InterPro"/>
</dbReference>
<dbReference type="EMBL" id="LQYT01000066">
    <property type="protein sequence ID" value="KYD15914.1"/>
    <property type="molecule type" value="Genomic_DNA"/>
</dbReference>
<organism evidence="5 6">
    <name type="scientific">Caldibacillus debilis</name>
    <dbReference type="NCBI Taxonomy" id="301148"/>
    <lineage>
        <taxon>Bacteria</taxon>
        <taxon>Bacillati</taxon>
        <taxon>Bacillota</taxon>
        <taxon>Bacilli</taxon>
        <taxon>Bacillales</taxon>
        <taxon>Bacillaceae</taxon>
        <taxon>Caldibacillus</taxon>
    </lineage>
</organism>
<feature type="transmembrane region" description="Helical" evidence="3">
    <location>
        <begin position="241"/>
        <end position="261"/>
    </location>
</feature>
<evidence type="ECO:0000256" key="1">
    <source>
        <dbReference type="ARBA" id="ARBA00004370"/>
    </source>
</evidence>
<keyword evidence="3" id="KW-1133">Transmembrane helix</keyword>
<dbReference type="PANTHER" id="PTHR37312:SF1">
    <property type="entry name" value="MEMBRANE-BOUND ACYLTRANSFERASE YKRP-RELATED"/>
    <property type="match status" value="1"/>
</dbReference>
<evidence type="ECO:0000313" key="5">
    <source>
        <dbReference type="EMBL" id="KYD15914.1"/>
    </source>
</evidence>
<feature type="transmembrane region" description="Helical" evidence="3">
    <location>
        <begin position="12"/>
        <end position="29"/>
    </location>
</feature>
<feature type="transmembrane region" description="Helical" evidence="3">
    <location>
        <begin position="268"/>
        <end position="288"/>
    </location>
</feature>
<feature type="transmembrane region" description="Helical" evidence="3">
    <location>
        <begin position="41"/>
        <end position="60"/>
    </location>
</feature>